<organism evidence="4 5">
    <name type="scientific">Mythimna separata</name>
    <name type="common">Oriental armyworm</name>
    <name type="synonym">Pseudaletia separata</name>
    <dbReference type="NCBI Taxonomy" id="271217"/>
    <lineage>
        <taxon>Eukaryota</taxon>
        <taxon>Metazoa</taxon>
        <taxon>Ecdysozoa</taxon>
        <taxon>Arthropoda</taxon>
        <taxon>Hexapoda</taxon>
        <taxon>Insecta</taxon>
        <taxon>Pterygota</taxon>
        <taxon>Neoptera</taxon>
        <taxon>Endopterygota</taxon>
        <taxon>Lepidoptera</taxon>
        <taxon>Glossata</taxon>
        <taxon>Ditrysia</taxon>
        <taxon>Noctuoidea</taxon>
        <taxon>Noctuidae</taxon>
        <taxon>Noctuinae</taxon>
        <taxon>Hadenini</taxon>
        <taxon>Mythimna</taxon>
    </lineage>
</organism>
<dbReference type="SFLD" id="SFLDG01180">
    <property type="entry name" value="SUF1"/>
    <property type="match status" value="1"/>
</dbReference>
<proteinExistence type="predicted"/>
<dbReference type="GO" id="GO:0001401">
    <property type="term" value="C:SAM complex"/>
    <property type="evidence" value="ECO:0007669"/>
    <property type="project" value="TreeGrafter"/>
</dbReference>
<dbReference type="InterPro" id="IPR050931">
    <property type="entry name" value="Mito_Protein_Transport_Metaxin"/>
</dbReference>
<feature type="domain" description="Metaxin glutathione S-transferase" evidence="2">
    <location>
        <begin position="189"/>
        <end position="227"/>
    </location>
</feature>
<dbReference type="Pfam" id="PF17172">
    <property type="entry name" value="GST_N_4"/>
    <property type="match status" value="1"/>
</dbReference>
<evidence type="ECO:0000313" key="5">
    <source>
        <dbReference type="Proteomes" id="UP001231518"/>
    </source>
</evidence>
<evidence type="ECO:0000259" key="2">
    <source>
        <dbReference type="Pfam" id="PF17171"/>
    </source>
</evidence>
<evidence type="ECO:0000256" key="1">
    <source>
        <dbReference type="SAM" id="MobiDB-lite"/>
    </source>
</evidence>
<feature type="compositionally biased region" description="Polar residues" evidence="1">
    <location>
        <begin position="295"/>
        <end position="304"/>
    </location>
</feature>
<keyword evidence="5" id="KW-1185">Reference proteome</keyword>
<dbReference type="SFLD" id="SFLDS00019">
    <property type="entry name" value="Glutathione_Transferase_(cytos"/>
    <property type="match status" value="1"/>
</dbReference>
<dbReference type="CDD" id="cd03079">
    <property type="entry name" value="GST_N_Metaxin2"/>
    <property type="match status" value="1"/>
</dbReference>
<dbReference type="Pfam" id="PF17171">
    <property type="entry name" value="GST_C_6"/>
    <property type="match status" value="2"/>
</dbReference>
<evidence type="ECO:0000313" key="4">
    <source>
        <dbReference type="EMBL" id="KAJ8704514.1"/>
    </source>
</evidence>
<dbReference type="AlphaFoldDB" id="A0AAD8DKF6"/>
<evidence type="ECO:0008006" key="6">
    <source>
        <dbReference type="Google" id="ProtNLM"/>
    </source>
</evidence>
<name>A0AAD8DKF6_MYTSE</name>
<dbReference type="InterPro" id="IPR033468">
    <property type="entry name" value="Metaxin_GST"/>
</dbReference>
<dbReference type="InterPro" id="IPR040079">
    <property type="entry name" value="Glutathione_S-Trfase"/>
</dbReference>
<dbReference type="InterPro" id="IPR036282">
    <property type="entry name" value="Glutathione-S-Trfase_C_sf"/>
</dbReference>
<dbReference type="GO" id="GO:0007005">
    <property type="term" value="P:mitochondrion organization"/>
    <property type="evidence" value="ECO:0007669"/>
    <property type="project" value="TreeGrafter"/>
</dbReference>
<sequence>MPEFHITDSIITQLNAQEPWPDNVKLFQPYEVEQILLPDNASCLAVQAFLKMCNLPFEVEMRWNAEFMSPSGRVPFIKCGAFVVSELESIVQFAANKSVSLCGRLSTEEKAEMRAYMSLITNVLVNAELYISWVDNETFNAVTKVRNSSVYPWPLGWLQTRAKRNAVIKRLKALHWYDKTLDQVLADVEQCCNSLSQRLGDKDYFFGNSPTPLDALVYGHMRAILMGGGMRAGAGALLKRITSSLLRHVLRCINLTKMLLTPQEEYLVTQAFQISRRRLSPERTLSERSTRIQRSRMSMRNPSKDNVVNNYNNRDIFGFKPFASKQIIIMTSKEGTITCQYPGQNENGDIIIDPEVYNSIFSIVEEILNKVFDLAIDEFAVKIDLDSEKNDPFEVISYPNDSKYVNVDAKVSEYLDTIEENDMTETSNSLELGDDVMIVHDDDTDNDLHELTDENVAGVREKSASQKTLVGECVSNVSLHRRSVIELNSKQIIITSDTCKLELETMNESAENNTDNLSFVVRPASPATTDCSIKTPQNEEISVEKLLRPTELDALVFGHVFTIITTRLPCRKLADVVRKHESLVALAKRVDEQYFKRP</sequence>
<evidence type="ECO:0000259" key="3">
    <source>
        <dbReference type="Pfam" id="PF17172"/>
    </source>
</evidence>
<dbReference type="Proteomes" id="UP001231518">
    <property type="component" value="Chromosome 29"/>
</dbReference>
<dbReference type="SUPFAM" id="SSF47616">
    <property type="entry name" value="GST C-terminal domain-like"/>
    <property type="match status" value="1"/>
</dbReference>
<dbReference type="PANTHER" id="PTHR12289">
    <property type="entry name" value="METAXIN RELATED"/>
    <property type="match status" value="1"/>
</dbReference>
<feature type="domain" description="Metaxin glutathione S-transferase" evidence="2">
    <location>
        <begin position="548"/>
        <end position="590"/>
    </location>
</feature>
<feature type="domain" description="Thioredoxin-like fold" evidence="3">
    <location>
        <begin position="41"/>
        <end position="137"/>
    </location>
</feature>
<dbReference type="PANTHER" id="PTHR12289:SF38">
    <property type="entry name" value="METAXIN-2"/>
    <property type="match status" value="1"/>
</dbReference>
<dbReference type="InterPro" id="IPR012336">
    <property type="entry name" value="Thioredoxin-like_fold"/>
</dbReference>
<feature type="region of interest" description="Disordered" evidence="1">
    <location>
        <begin position="283"/>
        <end position="304"/>
    </location>
</feature>
<dbReference type="EMBL" id="JARGEI010000031">
    <property type="protein sequence ID" value="KAJ8704514.1"/>
    <property type="molecule type" value="Genomic_DNA"/>
</dbReference>
<gene>
    <name evidence="4" type="ORF">PYW07_011702</name>
</gene>
<comment type="caution">
    <text evidence="4">The sequence shown here is derived from an EMBL/GenBank/DDBJ whole genome shotgun (WGS) entry which is preliminary data.</text>
</comment>
<reference evidence="4" key="1">
    <citation type="submission" date="2023-03" db="EMBL/GenBank/DDBJ databases">
        <title>Chromosome-level genomes of two armyworms, Mythimna separata and Mythimna loreyi, provide insights into the biosynthesis and reception of sex pheromones.</title>
        <authorList>
            <person name="Zhao H."/>
        </authorList>
    </citation>
    <scope>NUCLEOTIDE SEQUENCE</scope>
    <source>
        <strain evidence="4">BeijingLab</strain>
        <tissue evidence="4">Pupa</tissue>
    </source>
</reference>
<protein>
    <recommendedName>
        <fullName evidence="6">Metaxin-2</fullName>
    </recommendedName>
</protein>
<accession>A0AAD8DKF6</accession>